<sequence>MNKQRFQSGHAKRKAKQKEALIACGNDKSKKKFCFFPNIRQVISGNSSVISDPVVSITESNLSDFENDLIHANDNNNNSCTGCDIVLSTTESNIENTERYRISDT</sequence>
<evidence type="ECO:0000313" key="2">
    <source>
        <dbReference type="Proteomes" id="UP000478052"/>
    </source>
</evidence>
<dbReference type="AlphaFoldDB" id="A0A6G0VYA9"/>
<comment type="caution">
    <text evidence="1">The sequence shown here is derived from an EMBL/GenBank/DDBJ whole genome shotgun (WGS) entry which is preliminary data.</text>
</comment>
<keyword evidence="2" id="KW-1185">Reference proteome</keyword>
<organism evidence="1 2">
    <name type="scientific">Aphis craccivora</name>
    <name type="common">Cowpea aphid</name>
    <dbReference type="NCBI Taxonomy" id="307492"/>
    <lineage>
        <taxon>Eukaryota</taxon>
        <taxon>Metazoa</taxon>
        <taxon>Ecdysozoa</taxon>
        <taxon>Arthropoda</taxon>
        <taxon>Hexapoda</taxon>
        <taxon>Insecta</taxon>
        <taxon>Pterygota</taxon>
        <taxon>Neoptera</taxon>
        <taxon>Paraneoptera</taxon>
        <taxon>Hemiptera</taxon>
        <taxon>Sternorrhyncha</taxon>
        <taxon>Aphidomorpha</taxon>
        <taxon>Aphidoidea</taxon>
        <taxon>Aphididae</taxon>
        <taxon>Aphidini</taxon>
        <taxon>Aphis</taxon>
        <taxon>Aphis</taxon>
    </lineage>
</organism>
<reference evidence="1 2" key="1">
    <citation type="submission" date="2019-08" db="EMBL/GenBank/DDBJ databases">
        <title>Whole genome of Aphis craccivora.</title>
        <authorList>
            <person name="Voronova N.V."/>
            <person name="Shulinski R.S."/>
            <person name="Bandarenka Y.V."/>
            <person name="Zhorov D.G."/>
            <person name="Warner D."/>
        </authorList>
    </citation>
    <scope>NUCLEOTIDE SEQUENCE [LARGE SCALE GENOMIC DNA]</scope>
    <source>
        <strain evidence="1">180601</strain>
        <tissue evidence="1">Whole Body</tissue>
    </source>
</reference>
<feature type="non-terminal residue" evidence="1">
    <location>
        <position position="105"/>
    </location>
</feature>
<dbReference type="Proteomes" id="UP000478052">
    <property type="component" value="Unassembled WGS sequence"/>
</dbReference>
<gene>
    <name evidence="1" type="ORF">FWK35_00031724</name>
</gene>
<name>A0A6G0VYA9_APHCR</name>
<proteinExistence type="predicted"/>
<protein>
    <submittedName>
        <fullName evidence="1">Uncharacterized protein</fullName>
    </submittedName>
</protein>
<dbReference type="OrthoDB" id="6635632at2759"/>
<accession>A0A6G0VYA9</accession>
<dbReference type="EMBL" id="VUJU01011319">
    <property type="protein sequence ID" value="KAF0711280.1"/>
    <property type="molecule type" value="Genomic_DNA"/>
</dbReference>
<evidence type="ECO:0000313" key="1">
    <source>
        <dbReference type="EMBL" id="KAF0711280.1"/>
    </source>
</evidence>